<evidence type="ECO:0000313" key="1">
    <source>
        <dbReference type="EMBL" id="MFC6641155.1"/>
    </source>
</evidence>
<sequence length="125" mass="13659">MKRRSLELSKVGPSTAELDLAPTLSPWSAILDPEYGGAILVGAQDGHPTLRSKFINTSRLCELDEEGAWARTSTRWYRLGENASRRQLRSLLYGRVGLADALRLTPFEAQACIKADQVSAGLSDA</sequence>
<keyword evidence="2" id="KW-1185">Reference proteome</keyword>
<proteinExistence type="predicted"/>
<accession>A0ABW1YVC6</accession>
<organism evidence="1 2">
    <name type="scientific">Sulfitobacter profundi</name>
    <dbReference type="NCBI Taxonomy" id="2679961"/>
    <lineage>
        <taxon>Bacteria</taxon>
        <taxon>Pseudomonadati</taxon>
        <taxon>Pseudomonadota</taxon>
        <taxon>Alphaproteobacteria</taxon>
        <taxon>Rhodobacterales</taxon>
        <taxon>Roseobacteraceae</taxon>
        <taxon>Sulfitobacter</taxon>
    </lineage>
</organism>
<dbReference type="InterPro" id="IPR046574">
    <property type="entry name" value="DUF6634"/>
</dbReference>
<evidence type="ECO:0000313" key="2">
    <source>
        <dbReference type="Proteomes" id="UP001596403"/>
    </source>
</evidence>
<dbReference type="Pfam" id="PF20339">
    <property type="entry name" value="DUF6634"/>
    <property type="match status" value="1"/>
</dbReference>
<dbReference type="Proteomes" id="UP001596403">
    <property type="component" value="Unassembled WGS sequence"/>
</dbReference>
<gene>
    <name evidence="1" type="ORF">ACFQAU_04710</name>
</gene>
<dbReference type="EMBL" id="JBHSWA010000001">
    <property type="protein sequence ID" value="MFC6641155.1"/>
    <property type="molecule type" value="Genomic_DNA"/>
</dbReference>
<protein>
    <submittedName>
        <fullName evidence="1">DUF6634 family protein</fullName>
    </submittedName>
</protein>
<comment type="caution">
    <text evidence="1">The sequence shown here is derived from an EMBL/GenBank/DDBJ whole genome shotgun (WGS) entry which is preliminary data.</text>
</comment>
<dbReference type="RefSeq" id="WP_386283810.1">
    <property type="nucleotide sequence ID" value="NZ_JBHSWA010000001.1"/>
</dbReference>
<name>A0ABW1YVC6_9RHOB</name>
<reference evidence="2" key="1">
    <citation type="journal article" date="2019" name="Int. J. Syst. Evol. Microbiol.">
        <title>The Global Catalogue of Microorganisms (GCM) 10K type strain sequencing project: providing services to taxonomists for standard genome sequencing and annotation.</title>
        <authorList>
            <consortium name="The Broad Institute Genomics Platform"/>
            <consortium name="The Broad Institute Genome Sequencing Center for Infectious Disease"/>
            <person name="Wu L."/>
            <person name="Ma J."/>
        </authorList>
    </citation>
    <scope>NUCLEOTIDE SEQUENCE [LARGE SCALE GENOMIC DNA]</scope>
    <source>
        <strain evidence="2">NBRC 111368</strain>
    </source>
</reference>